<feature type="region of interest" description="Disordered" evidence="8">
    <location>
        <begin position="1"/>
        <end position="73"/>
    </location>
</feature>
<protein>
    <submittedName>
        <fullName evidence="11">Non-repetitive/WGA-negative nucleoporin C-terminal-domain-containing protein</fullName>
    </submittedName>
</protein>
<evidence type="ECO:0000313" key="11">
    <source>
        <dbReference type="EMBL" id="KAK1927824.1"/>
    </source>
</evidence>
<evidence type="ECO:0000259" key="9">
    <source>
        <dbReference type="Pfam" id="PF03177"/>
    </source>
</evidence>
<dbReference type="EMBL" id="JAODAN010000001">
    <property type="protein sequence ID" value="KAK1927824.1"/>
    <property type="molecule type" value="Genomic_DNA"/>
</dbReference>
<organism evidence="11 12">
    <name type="scientific">Papiliotrema laurentii</name>
    <name type="common">Cryptococcus laurentii</name>
    <dbReference type="NCBI Taxonomy" id="5418"/>
    <lineage>
        <taxon>Eukaryota</taxon>
        <taxon>Fungi</taxon>
        <taxon>Dikarya</taxon>
        <taxon>Basidiomycota</taxon>
        <taxon>Agaricomycotina</taxon>
        <taxon>Tremellomycetes</taxon>
        <taxon>Tremellales</taxon>
        <taxon>Rhynchogastremaceae</taxon>
        <taxon>Papiliotrema</taxon>
    </lineage>
</organism>
<dbReference type="GO" id="GO:0006606">
    <property type="term" value="P:protein import into nucleus"/>
    <property type="evidence" value="ECO:0007669"/>
    <property type="project" value="TreeGrafter"/>
</dbReference>
<dbReference type="SUPFAM" id="SSF117289">
    <property type="entry name" value="Nucleoporin domain"/>
    <property type="match status" value="1"/>
</dbReference>
<keyword evidence="12" id="KW-1185">Reference proteome</keyword>
<reference evidence="11" key="1">
    <citation type="submission" date="2023-02" db="EMBL/GenBank/DDBJ databases">
        <title>Identification and recombinant expression of a fungal hydrolase from Papiliotrema laurentii that hydrolyzes apple cutin and clears colloidal polyester polyurethane.</title>
        <authorList>
            <consortium name="DOE Joint Genome Institute"/>
            <person name="Roman V.A."/>
            <person name="Bojanowski C."/>
            <person name="Crable B.R."/>
            <person name="Wagner D.N."/>
            <person name="Hung C.S."/>
            <person name="Nadeau L.J."/>
            <person name="Schratz L."/>
            <person name="Haridas S."/>
            <person name="Pangilinan J."/>
            <person name="Lipzen A."/>
            <person name="Na H."/>
            <person name="Yan M."/>
            <person name="Ng V."/>
            <person name="Grigoriev I.V."/>
            <person name="Spatafora J.W."/>
            <person name="Barlow D."/>
            <person name="Biffinger J."/>
            <person name="Kelley-Loughnane N."/>
            <person name="Varaljay V.A."/>
            <person name="Crookes-Goodson W.J."/>
        </authorList>
    </citation>
    <scope>NUCLEOTIDE SEQUENCE</scope>
    <source>
        <strain evidence="11">5307AH</strain>
    </source>
</reference>
<keyword evidence="3" id="KW-0813">Transport</keyword>
<dbReference type="Gene3D" id="2.130.10.10">
    <property type="entry name" value="YVTN repeat-like/Quinoprotein amine dehydrogenase"/>
    <property type="match status" value="1"/>
</dbReference>
<proteinExistence type="inferred from homology"/>
<evidence type="ECO:0000256" key="2">
    <source>
        <dbReference type="ARBA" id="ARBA00005569"/>
    </source>
</evidence>
<dbReference type="InterPro" id="IPR037624">
    <property type="entry name" value="Nup133-like"/>
</dbReference>
<dbReference type="InterPro" id="IPR014908">
    <property type="entry name" value="Nucleoporin_Nup133/Nup155_N"/>
</dbReference>
<evidence type="ECO:0000256" key="6">
    <source>
        <dbReference type="ARBA" id="ARBA00023010"/>
    </source>
</evidence>
<comment type="caution">
    <text evidence="11">The sequence shown here is derived from an EMBL/GenBank/DDBJ whole genome shotgun (WGS) entry which is preliminary data.</text>
</comment>
<evidence type="ECO:0000256" key="5">
    <source>
        <dbReference type="ARBA" id="ARBA00022927"/>
    </source>
</evidence>
<keyword evidence="6" id="KW-0811">Translocation</keyword>
<dbReference type="GO" id="GO:0017056">
    <property type="term" value="F:structural constituent of nuclear pore"/>
    <property type="evidence" value="ECO:0007669"/>
    <property type="project" value="InterPro"/>
</dbReference>
<name>A0AAD9FWZ1_PAPLA</name>
<evidence type="ECO:0000256" key="1">
    <source>
        <dbReference type="ARBA" id="ARBA00004259"/>
    </source>
</evidence>
<evidence type="ECO:0000256" key="8">
    <source>
        <dbReference type="SAM" id="MobiDB-lite"/>
    </source>
</evidence>
<sequence length="1188" mass="132044">MFNSPSSRLTPRRGPTPARPRDSISLSARPRPSLFPETLPPPTPSIRSSRLAVSRLPPSPTSSAGETTRTVREYDPTERPIWARDDRFEVHSAGNVPREAQALVKKADFVTNTVSGHVDPVSGFAFIATPERCVAWNYQKRTHSSPTCYTFPAPPSYAHSAQVPVLAALYPGTAEPGMILVGPSGEVRFWDNVGIALANVDRYTALDLELAEDDFAERLFRVDGSNYIITTTSALAFRLTITAQAGRVVPSLTPLTRPGGMFGRANPTIFPRSERGEGVTAVASSDGATFLLSGRIMQKWLLTPDHHRFVQEWDLQDIFEREFSQDSLVQLRDLVPCGHKLAALASYTEEQSTSYAQTHSYAIHLFSVHNGSLQTDRIIPLVYQPPSDARALDAPRLFVPASSPTAFVRFANAVVLVSLDDDYEDVISLKDASRNAFIGIGCISAPVSSRRTAAPALTLMPIFGGLVEIDIVDGPTSEKSATALLKSKIEQAVFYGDRGNNPLSFDLSPDAPGDIAAAAEQVSGEILASTSAHQPALYELKPLLLDRLARIRGLMSFINRSRLLNRVPQASRRRLSRDGEKAKAAIDLWDYQNRLMEHLDSHSPQSLLADSIHSLTHTRDGEDAVRSFFRHQTPRLAELLAETYALFRRASASADAPADVSGWVLEVNKIFIIILRAASLYRSEEADMYEIDEQRPAAEFWTASDAILDALEELYTTTWHTLLARSRLYGTSIDAADRTDQNQKDQTVLKTQLADLAAVICANMEDKIRTHSQEMNGGADPNDGIRLKRRWDEIRPKTIRPLVEIGRVDEAYALAEHHRDFETLVMLCHDPKAGRPKVQAYIETFGEDFAFVLYLWYIEKQRYNDLFNQDEVYGSLLTQFFEVYSYPDLAWMHHVACGRYGSAAESLIVADRETTSLDDKHLISSIGKLAAVAEIKAKGDVQQRQLLGQIDDELDGISIQNDLRETLTASKSLDKYLSEISTRLQNRPVLHRRFIDLAKSLAAGQALDIEDLIDVLTLKDNRGDFANDPTVALGRLINDTTLPEGRKQVALVSTWRRIYIRDDWSVVADTKGRSEEAQRDTLRATLTYQTLKATEDDGEVSSTNRALNAAFPPAFIISPYDALTPPYTAELSARYPSWDGDSIAALMADHETEIATLRDYVEDHGLERLVKECGELVRRDRTDGDVEM</sequence>
<comment type="similarity">
    <text evidence="2">Belongs to the nucleoporin Nup133 family.</text>
</comment>
<dbReference type="InterPro" id="IPR015943">
    <property type="entry name" value="WD40/YVTN_repeat-like_dom_sf"/>
</dbReference>
<dbReference type="GO" id="GO:0016973">
    <property type="term" value="P:poly(A)+ mRNA export from nucleus"/>
    <property type="evidence" value="ECO:0007669"/>
    <property type="project" value="TreeGrafter"/>
</dbReference>
<dbReference type="PANTHER" id="PTHR13405">
    <property type="entry name" value="NUCLEAR PORE COMPLEX PROTEIN NUP133"/>
    <property type="match status" value="1"/>
</dbReference>
<comment type="subcellular location">
    <subcellularLocation>
        <location evidence="1">Nucleus envelope</location>
    </subcellularLocation>
</comment>
<keyword evidence="5" id="KW-0653">Protein transport</keyword>
<dbReference type="GO" id="GO:0000972">
    <property type="term" value="P:transcription-dependent tethering of RNA polymerase II gene DNA at nuclear periphery"/>
    <property type="evidence" value="ECO:0007669"/>
    <property type="project" value="TreeGrafter"/>
</dbReference>
<dbReference type="InterPro" id="IPR007187">
    <property type="entry name" value="Nucleoporin_Nup133/Nup155_C"/>
</dbReference>
<dbReference type="Proteomes" id="UP001182556">
    <property type="component" value="Unassembled WGS sequence"/>
</dbReference>
<feature type="domain" description="Nucleoporin Nup133/Nup155-like N-terminal" evidence="10">
    <location>
        <begin position="98"/>
        <end position="422"/>
    </location>
</feature>
<dbReference type="GO" id="GO:0031080">
    <property type="term" value="C:nuclear pore outer ring"/>
    <property type="evidence" value="ECO:0007669"/>
    <property type="project" value="TreeGrafter"/>
</dbReference>
<evidence type="ECO:0000256" key="7">
    <source>
        <dbReference type="ARBA" id="ARBA00023242"/>
    </source>
</evidence>
<evidence type="ECO:0000259" key="10">
    <source>
        <dbReference type="Pfam" id="PF08801"/>
    </source>
</evidence>
<evidence type="ECO:0000256" key="4">
    <source>
        <dbReference type="ARBA" id="ARBA00022816"/>
    </source>
</evidence>
<keyword evidence="7" id="KW-0539">Nucleus</keyword>
<keyword evidence="4" id="KW-0509">mRNA transport</keyword>
<dbReference type="Gene3D" id="1.20.58.1380">
    <property type="match status" value="1"/>
</dbReference>
<dbReference type="PANTHER" id="PTHR13405:SF11">
    <property type="entry name" value="NUCLEAR PORE COMPLEX PROTEIN NUP133"/>
    <property type="match status" value="1"/>
</dbReference>
<gene>
    <name evidence="11" type="ORF">DB88DRAFT_50114</name>
</gene>
<dbReference type="AlphaFoldDB" id="A0AAD9FWZ1"/>
<evidence type="ECO:0000256" key="3">
    <source>
        <dbReference type="ARBA" id="ARBA00022448"/>
    </source>
</evidence>
<dbReference type="Pfam" id="PF03177">
    <property type="entry name" value="Nucleoporin_C"/>
    <property type="match status" value="1"/>
</dbReference>
<dbReference type="Pfam" id="PF08801">
    <property type="entry name" value="Nucleoporin_N"/>
    <property type="match status" value="1"/>
</dbReference>
<evidence type="ECO:0000313" key="12">
    <source>
        <dbReference type="Proteomes" id="UP001182556"/>
    </source>
</evidence>
<feature type="domain" description="Nucleoporin Nup133/Nup155-like C-terminal" evidence="9">
    <location>
        <begin position="578"/>
        <end position="1171"/>
    </location>
</feature>
<accession>A0AAD9FWZ1</accession>